<dbReference type="EMBL" id="CP002816">
    <property type="protein sequence ID" value="AEH93184.1"/>
    <property type="molecule type" value="Genomic_DNA"/>
</dbReference>
<dbReference type="PATRIC" id="fig|1030009.3.peg.2165"/>
<accession>A0A0E0UXW7</accession>
<reference evidence="1 2" key="1">
    <citation type="journal article" date="2011" name="J. Bacteriol.">
        <title>Genome sequence of the nonpathogenic Listeria monocytogenes serovar 4a strain M7.</title>
        <authorList>
            <person name="Chen J."/>
            <person name="Xia Y."/>
            <person name="Cheng C."/>
            <person name="Fang C."/>
            <person name="Shan Y."/>
            <person name="Jin G."/>
            <person name="Fang W."/>
        </authorList>
    </citation>
    <scope>NUCLEOTIDE SEQUENCE [LARGE SCALE GENOMIC DNA]</scope>
    <source>
        <strain evidence="1 2">M7</strain>
    </source>
</reference>
<dbReference type="AlphaFoldDB" id="A0A0E0UXW7"/>
<evidence type="ECO:0000313" key="1">
    <source>
        <dbReference type="EMBL" id="AEH93184.1"/>
    </source>
</evidence>
<gene>
    <name evidence="1" type="ordered locus">LMM7_2179</name>
</gene>
<dbReference type="HOGENOM" id="CLU_933174_0_0_9"/>
<dbReference type="Proteomes" id="UP000000486">
    <property type="component" value="Chromosome"/>
</dbReference>
<dbReference type="KEGG" id="lmq:LMM7_2179"/>
<proteinExistence type="predicted"/>
<dbReference type="RefSeq" id="WP_012580964.1">
    <property type="nucleotide sequence ID" value="NC_017537.1"/>
</dbReference>
<evidence type="ECO:0000313" key="2">
    <source>
        <dbReference type="Proteomes" id="UP000000486"/>
    </source>
</evidence>
<sequence length="298" mass="34027">MAYETAYSKELKRNDITALEANQYFHEGILTDSKAFQCSEVCSVPLTCANFTKKSSEWNKSPYFRSPDASITHSDNCSIKTKKNALYNETEEGSSRVLSDLDFLNLNIDLNQGFTEQKPTNTSTSSPNINLDGKKTMSNGGEKYIRTEIPQIKSLSKIVTYYFSDDWDNNKLIIKVKGGEVISFNDLFQNLDSENDILKPPKIYYAEAKVIDKGDYYILLFNSACSLKGLLRKPTFLINKNRLKTKKILLNKLIRLSQPNKLCQLFFFGTFIVKDNQYINFNLDSTKSDFSANIFILE</sequence>
<protein>
    <submittedName>
        <fullName evidence="1">Uncharacterized protein</fullName>
    </submittedName>
</protein>
<organism evidence="1 2">
    <name type="scientific">Listeria monocytogenes serotype 4a (strain M7)</name>
    <dbReference type="NCBI Taxonomy" id="1030009"/>
    <lineage>
        <taxon>Bacteria</taxon>
        <taxon>Bacillati</taxon>
        <taxon>Bacillota</taxon>
        <taxon>Bacilli</taxon>
        <taxon>Bacillales</taxon>
        <taxon>Listeriaceae</taxon>
        <taxon>Listeria</taxon>
    </lineage>
</organism>
<name>A0A0E0UXW7_LISMM</name>